<keyword evidence="2" id="KW-1185">Reference proteome</keyword>
<comment type="caution">
    <text evidence="1">The sequence shown here is derived from an EMBL/GenBank/DDBJ whole genome shotgun (WGS) entry which is preliminary data.</text>
</comment>
<reference evidence="1" key="1">
    <citation type="journal article" date="2022" name="bioRxiv">
        <title>Sequencing and chromosome-scale assembly of the giantPleurodeles waltlgenome.</title>
        <authorList>
            <person name="Brown T."/>
            <person name="Elewa A."/>
            <person name="Iarovenko S."/>
            <person name="Subramanian E."/>
            <person name="Araus A.J."/>
            <person name="Petzold A."/>
            <person name="Susuki M."/>
            <person name="Suzuki K.-i.T."/>
            <person name="Hayashi T."/>
            <person name="Toyoda A."/>
            <person name="Oliveira C."/>
            <person name="Osipova E."/>
            <person name="Leigh N.D."/>
            <person name="Simon A."/>
            <person name="Yun M.H."/>
        </authorList>
    </citation>
    <scope>NUCLEOTIDE SEQUENCE</scope>
    <source>
        <strain evidence="1">20211129_DDA</strain>
        <tissue evidence="1">Liver</tissue>
    </source>
</reference>
<accession>A0AAV7N167</accession>
<dbReference type="EMBL" id="JANPWB010000013">
    <property type="protein sequence ID" value="KAJ1109677.1"/>
    <property type="molecule type" value="Genomic_DNA"/>
</dbReference>
<sequence>MAVLARPPPALWYLLQWGCVVDRAGDHIGDPVTGPGPSPTSRVLQRPLRAAIERGSPMRGPALGGKEVMW</sequence>
<organism evidence="1 2">
    <name type="scientific">Pleurodeles waltl</name>
    <name type="common">Iberian ribbed newt</name>
    <dbReference type="NCBI Taxonomy" id="8319"/>
    <lineage>
        <taxon>Eukaryota</taxon>
        <taxon>Metazoa</taxon>
        <taxon>Chordata</taxon>
        <taxon>Craniata</taxon>
        <taxon>Vertebrata</taxon>
        <taxon>Euteleostomi</taxon>
        <taxon>Amphibia</taxon>
        <taxon>Batrachia</taxon>
        <taxon>Caudata</taxon>
        <taxon>Salamandroidea</taxon>
        <taxon>Salamandridae</taxon>
        <taxon>Pleurodelinae</taxon>
        <taxon>Pleurodeles</taxon>
    </lineage>
</organism>
<dbReference type="Proteomes" id="UP001066276">
    <property type="component" value="Chromosome 9"/>
</dbReference>
<evidence type="ECO:0000313" key="2">
    <source>
        <dbReference type="Proteomes" id="UP001066276"/>
    </source>
</evidence>
<dbReference type="AlphaFoldDB" id="A0AAV7N167"/>
<protein>
    <recommendedName>
        <fullName evidence="3">Secreted protein</fullName>
    </recommendedName>
</protein>
<evidence type="ECO:0000313" key="1">
    <source>
        <dbReference type="EMBL" id="KAJ1109677.1"/>
    </source>
</evidence>
<evidence type="ECO:0008006" key="3">
    <source>
        <dbReference type="Google" id="ProtNLM"/>
    </source>
</evidence>
<name>A0AAV7N167_PLEWA</name>
<gene>
    <name evidence="1" type="ORF">NDU88_007037</name>
</gene>
<proteinExistence type="predicted"/>